<accession>A0ACB8DUF0</accession>
<sequence length="122" mass="13261">MPQLPKEHWKIIARPRGCLHVQKTGSARLGRAVAAAAGLTSEQASHDVVCPNATQNITVLSTASRNNANAYLKMNCITLGMKQYELSTCEATPHATCKGVVRQNDVSESQANLERSIPYPWS</sequence>
<protein>
    <submittedName>
        <fullName evidence="1">Uncharacterized protein</fullName>
    </submittedName>
</protein>
<dbReference type="Proteomes" id="UP000821865">
    <property type="component" value="Chromosome 1"/>
</dbReference>
<name>A0ACB8DUF0_DERSI</name>
<keyword evidence="2" id="KW-1185">Reference proteome</keyword>
<gene>
    <name evidence="1" type="ORF">HPB49_004107</name>
</gene>
<dbReference type="EMBL" id="CM023470">
    <property type="protein sequence ID" value="KAH7977973.1"/>
    <property type="molecule type" value="Genomic_DNA"/>
</dbReference>
<proteinExistence type="predicted"/>
<evidence type="ECO:0000313" key="2">
    <source>
        <dbReference type="Proteomes" id="UP000821865"/>
    </source>
</evidence>
<organism evidence="1 2">
    <name type="scientific">Dermacentor silvarum</name>
    <name type="common">Tick</name>
    <dbReference type="NCBI Taxonomy" id="543639"/>
    <lineage>
        <taxon>Eukaryota</taxon>
        <taxon>Metazoa</taxon>
        <taxon>Ecdysozoa</taxon>
        <taxon>Arthropoda</taxon>
        <taxon>Chelicerata</taxon>
        <taxon>Arachnida</taxon>
        <taxon>Acari</taxon>
        <taxon>Parasitiformes</taxon>
        <taxon>Ixodida</taxon>
        <taxon>Ixodoidea</taxon>
        <taxon>Ixodidae</taxon>
        <taxon>Rhipicephalinae</taxon>
        <taxon>Dermacentor</taxon>
    </lineage>
</organism>
<comment type="caution">
    <text evidence="1">The sequence shown here is derived from an EMBL/GenBank/DDBJ whole genome shotgun (WGS) entry which is preliminary data.</text>
</comment>
<reference evidence="1" key="1">
    <citation type="submission" date="2020-05" db="EMBL/GenBank/DDBJ databases">
        <title>Large-scale comparative analyses of tick genomes elucidate their genetic diversity and vector capacities.</title>
        <authorList>
            <person name="Jia N."/>
            <person name="Wang J."/>
            <person name="Shi W."/>
            <person name="Du L."/>
            <person name="Sun Y."/>
            <person name="Zhan W."/>
            <person name="Jiang J."/>
            <person name="Wang Q."/>
            <person name="Zhang B."/>
            <person name="Ji P."/>
            <person name="Sakyi L.B."/>
            <person name="Cui X."/>
            <person name="Yuan T."/>
            <person name="Jiang B."/>
            <person name="Yang W."/>
            <person name="Lam T.T.-Y."/>
            <person name="Chang Q."/>
            <person name="Ding S."/>
            <person name="Wang X."/>
            <person name="Zhu J."/>
            <person name="Ruan X."/>
            <person name="Zhao L."/>
            <person name="Wei J."/>
            <person name="Que T."/>
            <person name="Du C."/>
            <person name="Cheng J."/>
            <person name="Dai P."/>
            <person name="Han X."/>
            <person name="Huang E."/>
            <person name="Gao Y."/>
            <person name="Liu J."/>
            <person name="Shao H."/>
            <person name="Ye R."/>
            <person name="Li L."/>
            <person name="Wei W."/>
            <person name="Wang X."/>
            <person name="Wang C."/>
            <person name="Yang T."/>
            <person name="Huo Q."/>
            <person name="Li W."/>
            <person name="Guo W."/>
            <person name="Chen H."/>
            <person name="Zhou L."/>
            <person name="Ni X."/>
            <person name="Tian J."/>
            <person name="Zhou Y."/>
            <person name="Sheng Y."/>
            <person name="Liu T."/>
            <person name="Pan Y."/>
            <person name="Xia L."/>
            <person name="Li J."/>
            <person name="Zhao F."/>
            <person name="Cao W."/>
        </authorList>
    </citation>
    <scope>NUCLEOTIDE SEQUENCE</scope>
    <source>
        <strain evidence="1">Dsil-2018</strain>
    </source>
</reference>
<evidence type="ECO:0000313" key="1">
    <source>
        <dbReference type="EMBL" id="KAH7977973.1"/>
    </source>
</evidence>